<dbReference type="InterPro" id="IPR017441">
    <property type="entry name" value="Protein_kinase_ATP_BS"/>
</dbReference>
<keyword evidence="2" id="KW-0677">Repeat</keyword>
<dbReference type="PANTHER" id="PTHR44129">
    <property type="entry name" value="WD REPEAT-CONTAINING PROTEIN POP1"/>
    <property type="match status" value="1"/>
</dbReference>
<dbReference type="InterPro" id="IPR036322">
    <property type="entry name" value="WD40_repeat_dom_sf"/>
</dbReference>
<dbReference type="KEGG" id="cyj:Cyan7822_5203"/>
<dbReference type="PROSITE" id="PS50294">
    <property type="entry name" value="WD_REPEATS_REGION"/>
    <property type="match status" value="6"/>
</dbReference>
<dbReference type="OrthoDB" id="447211at2"/>
<sequence>MRYCLNPHCPNPRNPDDTEICYSCSTKLLLNDRYHAIKLIGQGGFGRTFLAADNAKPSQPRCVIKQFYPDEQTNARAAMQLFEQEAQRLKQLGEHPQIPDFYDHLEQDKHQYIIQEFIDGQNLSQELATNGTFNQTQIKTLLKDLLPVLKFIHAGQIIHRDIKPDNIIRSRQQELLYLVDFGAAKYATATALAQTGTVIGSAEFIAPEQLRGKATFASDIYSLGVTCIYLLTQVSPFNLFDITENVWVWKDYLVDNLVSDDLGQILDKMINNSLKERYHSVDEIMTDLKIGQFTEKLSHISLAPATQKWQCIHTLTGHSQPVTSMAFNPLIKQGEEGILASGGADWTIKLWSLKTGQEIDTLIGHTDKITAIAFSPDGRFLASSSCDRSIRIYHLQRQSLIHKLLGHTNWVSSIAFSPNSRLLASGSFDKTIKIWNVQSGKQLENFVCRGYMNWVKCLAFHPFQSILASGNGDNSIYFFDLHNKSKEFFLIGHIHIINSLAFSPDGQVLASASDDKTVKIWSLDTRKVINNLSDYLVRANTVAFSPDGKILAAGKDDNTIKLWYLEQKSWQLVSEDAMMTLTGHSDSVTAVAFSPNGQLLASGSVDGSIKLWQCGTSSAPQCV</sequence>
<evidence type="ECO:0000259" key="5">
    <source>
        <dbReference type="PROSITE" id="PS50011"/>
    </source>
</evidence>
<dbReference type="Pfam" id="PF00069">
    <property type="entry name" value="Pkinase"/>
    <property type="match status" value="1"/>
</dbReference>
<dbReference type="InterPro" id="IPR011009">
    <property type="entry name" value="Kinase-like_dom_sf"/>
</dbReference>
<proteinExistence type="predicted"/>
<feature type="binding site" evidence="4">
    <location>
        <position position="65"/>
    </location>
    <ligand>
        <name>ATP</name>
        <dbReference type="ChEBI" id="CHEBI:30616"/>
    </ligand>
</feature>
<dbReference type="Gene3D" id="2.130.10.10">
    <property type="entry name" value="YVTN repeat-like/Quinoprotein amine dehydrogenase"/>
    <property type="match status" value="2"/>
</dbReference>
<dbReference type="RefSeq" id="WP_013325123.1">
    <property type="nucleotide sequence ID" value="NC_014501.1"/>
</dbReference>
<feature type="domain" description="Protein kinase" evidence="5">
    <location>
        <begin position="34"/>
        <end position="302"/>
    </location>
</feature>
<keyword evidence="6" id="KW-0418">Kinase</keyword>
<dbReference type="SUPFAM" id="SSF56112">
    <property type="entry name" value="Protein kinase-like (PK-like)"/>
    <property type="match status" value="1"/>
</dbReference>
<keyword evidence="7" id="KW-1185">Reference proteome</keyword>
<dbReference type="HOGENOM" id="CLU_000288_135_4_3"/>
<evidence type="ECO:0000313" key="7">
    <source>
        <dbReference type="Proteomes" id="UP000008206"/>
    </source>
</evidence>
<accession>E0U5X6</accession>
<dbReference type="eggNOG" id="COG0515">
    <property type="taxonomic scope" value="Bacteria"/>
</dbReference>
<dbReference type="NCBIfam" id="NF045510">
    <property type="entry name" value="4Cys_prefix_kin"/>
    <property type="match status" value="1"/>
</dbReference>
<gene>
    <name evidence="6" type="ordered locus">Cyan7822_5203</name>
</gene>
<feature type="repeat" description="WD" evidence="3">
    <location>
        <begin position="490"/>
        <end position="531"/>
    </location>
</feature>
<keyword evidence="4" id="KW-0547">Nucleotide-binding</keyword>
<dbReference type="PROSITE" id="PS00678">
    <property type="entry name" value="WD_REPEATS_1"/>
    <property type="match status" value="1"/>
</dbReference>
<feature type="repeat" description="WD" evidence="3">
    <location>
        <begin position="532"/>
        <end position="563"/>
    </location>
</feature>
<dbReference type="InterPro" id="IPR020472">
    <property type="entry name" value="WD40_PAC1"/>
</dbReference>
<dbReference type="CDD" id="cd14014">
    <property type="entry name" value="STKc_PknB_like"/>
    <property type="match status" value="1"/>
</dbReference>
<keyword evidence="6" id="KW-0808">Transferase</keyword>
<evidence type="ECO:0000256" key="3">
    <source>
        <dbReference type="PROSITE-ProRule" id="PRU00221"/>
    </source>
</evidence>
<keyword evidence="1 3" id="KW-0853">WD repeat</keyword>
<feature type="repeat" description="WD" evidence="3">
    <location>
        <begin position="581"/>
        <end position="613"/>
    </location>
</feature>
<dbReference type="CDD" id="cd00200">
    <property type="entry name" value="WD40"/>
    <property type="match status" value="1"/>
</dbReference>
<name>E0U5X6_GLOV7</name>
<protein>
    <submittedName>
        <fullName evidence="6">Serine/threonine-protein kinase-like domain protein</fullName>
    </submittedName>
</protein>
<reference evidence="7" key="1">
    <citation type="journal article" date="2011" name="MBio">
        <title>Novel metabolic attributes of the genus Cyanothece, comprising a group of unicellular nitrogen-fixing Cyanobacteria.</title>
        <authorList>
            <person name="Bandyopadhyay A."/>
            <person name="Elvitigala T."/>
            <person name="Welsh E."/>
            <person name="Stockel J."/>
            <person name="Liberton M."/>
            <person name="Min H."/>
            <person name="Sherman L.A."/>
            <person name="Pakrasi H.B."/>
        </authorList>
    </citation>
    <scope>NUCLEOTIDE SEQUENCE [LARGE SCALE GENOMIC DNA]</scope>
    <source>
        <strain evidence="7">PCC 7822</strain>
    </source>
</reference>
<evidence type="ECO:0000313" key="6">
    <source>
        <dbReference type="EMBL" id="ADN17085.1"/>
    </source>
</evidence>
<dbReference type="STRING" id="497965.Cyan7822_5203"/>
<dbReference type="PROSITE" id="PS50082">
    <property type="entry name" value="WD_REPEATS_2"/>
    <property type="match status" value="6"/>
</dbReference>
<dbReference type="AlphaFoldDB" id="E0U5X6"/>
<dbReference type="InterPro" id="IPR015943">
    <property type="entry name" value="WD40/YVTN_repeat-like_dom_sf"/>
</dbReference>
<dbReference type="SMART" id="SM00320">
    <property type="entry name" value="WD40"/>
    <property type="match status" value="7"/>
</dbReference>
<dbReference type="eggNOG" id="COG2319">
    <property type="taxonomic scope" value="Bacteria"/>
</dbReference>
<dbReference type="GO" id="GO:0004672">
    <property type="term" value="F:protein kinase activity"/>
    <property type="evidence" value="ECO:0007669"/>
    <property type="project" value="InterPro"/>
</dbReference>
<dbReference type="GO" id="GO:0005524">
    <property type="term" value="F:ATP binding"/>
    <property type="evidence" value="ECO:0007669"/>
    <property type="project" value="UniProtKB-UniRule"/>
</dbReference>
<evidence type="ECO:0000256" key="1">
    <source>
        <dbReference type="ARBA" id="ARBA00022574"/>
    </source>
</evidence>
<dbReference type="EMBL" id="CP002198">
    <property type="protein sequence ID" value="ADN17085.1"/>
    <property type="molecule type" value="Genomic_DNA"/>
</dbReference>
<dbReference type="SUPFAM" id="SSF50978">
    <property type="entry name" value="WD40 repeat-like"/>
    <property type="match status" value="1"/>
</dbReference>
<dbReference type="PROSITE" id="PS00107">
    <property type="entry name" value="PROTEIN_KINASE_ATP"/>
    <property type="match status" value="1"/>
</dbReference>
<dbReference type="InterPro" id="IPR019775">
    <property type="entry name" value="WD40_repeat_CS"/>
</dbReference>
<evidence type="ECO:0000256" key="2">
    <source>
        <dbReference type="ARBA" id="ARBA00022737"/>
    </source>
</evidence>
<feature type="repeat" description="WD" evidence="3">
    <location>
        <begin position="404"/>
        <end position="445"/>
    </location>
</feature>
<dbReference type="PROSITE" id="PS50011">
    <property type="entry name" value="PROTEIN_KINASE_DOM"/>
    <property type="match status" value="1"/>
</dbReference>
<dbReference type="InterPro" id="IPR000719">
    <property type="entry name" value="Prot_kinase_dom"/>
</dbReference>
<feature type="repeat" description="WD" evidence="3">
    <location>
        <begin position="362"/>
        <end position="403"/>
    </location>
</feature>
<dbReference type="Proteomes" id="UP000008206">
    <property type="component" value="Chromosome"/>
</dbReference>
<dbReference type="Pfam" id="PF00400">
    <property type="entry name" value="WD40"/>
    <property type="match status" value="7"/>
</dbReference>
<evidence type="ECO:0000256" key="4">
    <source>
        <dbReference type="PROSITE-ProRule" id="PRU10141"/>
    </source>
</evidence>
<dbReference type="InterPro" id="IPR050349">
    <property type="entry name" value="WD_LIS1/nudF_dynein_reg"/>
</dbReference>
<feature type="repeat" description="WD" evidence="3">
    <location>
        <begin position="315"/>
        <end position="361"/>
    </location>
</feature>
<dbReference type="InterPro" id="IPR001680">
    <property type="entry name" value="WD40_rpt"/>
</dbReference>
<dbReference type="Gene3D" id="1.10.510.10">
    <property type="entry name" value="Transferase(Phosphotransferase) domain 1"/>
    <property type="match status" value="1"/>
</dbReference>
<organism evidence="6 7">
    <name type="scientific">Gloeothece verrucosa (strain PCC 7822)</name>
    <name type="common">Cyanothece sp. (strain PCC 7822)</name>
    <dbReference type="NCBI Taxonomy" id="497965"/>
    <lineage>
        <taxon>Bacteria</taxon>
        <taxon>Bacillati</taxon>
        <taxon>Cyanobacteriota</taxon>
        <taxon>Cyanophyceae</taxon>
        <taxon>Oscillatoriophycideae</taxon>
        <taxon>Chroococcales</taxon>
        <taxon>Aphanothecaceae</taxon>
        <taxon>Gloeothece</taxon>
        <taxon>Gloeothece verrucosa</taxon>
    </lineage>
</organism>
<dbReference type="PRINTS" id="PR00320">
    <property type="entry name" value="GPROTEINBRPT"/>
</dbReference>
<dbReference type="Gene3D" id="3.30.200.20">
    <property type="entry name" value="Phosphorylase Kinase, domain 1"/>
    <property type="match status" value="1"/>
</dbReference>
<keyword evidence="4" id="KW-0067">ATP-binding</keyword>
<dbReference type="SMART" id="SM00220">
    <property type="entry name" value="S_TKc"/>
    <property type="match status" value="1"/>
</dbReference>